<keyword evidence="1" id="KW-0813">Transport</keyword>
<dbReference type="AlphaFoldDB" id="A0A2P7BUP6"/>
<name>A0A2P7BUP6_9HYPH</name>
<dbReference type="InterPro" id="IPR051472">
    <property type="entry name" value="T3SS_Stator/FliH"/>
</dbReference>
<dbReference type="Proteomes" id="UP000241444">
    <property type="component" value="Unassembled WGS sequence"/>
</dbReference>
<keyword evidence="4" id="KW-1185">Reference proteome</keyword>
<reference evidence="4" key="1">
    <citation type="submission" date="2017-11" db="EMBL/GenBank/DDBJ databases">
        <authorList>
            <person name="Kuznetsova I."/>
            <person name="Sazanova A."/>
            <person name="Chirak E."/>
            <person name="Safronova V."/>
            <person name="Willems A."/>
        </authorList>
    </citation>
    <scope>NUCLEOTIDE SEQUENCE [LARGE SCALE GENOMIC DNA]</scope>
    <source>
        <strain evidence="4">STM 196</strain>
    </source>
</reference>
<dbReference type="PANTHER" id="PTHR34982:SF1">
    <property type="entry name" value="FLAGELLAR ASSEMBLY PROTEIN FLIH"/>
    <property type="match status" value="1"/>
</dbReference>
<accession>A0A2P7BUP6</accession>
<dbReference type="GO" id="GO:0015031">
    <property type="term" value="P:protein transport"/>
    <property type="evidence" value="ECO:0007669"/>
    <property type="project" value="UniProtKB-KW"/>
</dbReference>
<evidence type="ECO:0000256" key="1">
    <source>
        <dbReference type="ARBA" id="ARBA00022448"/>
    </source>
</evidence>
<dbReference type="Pfam" id="PF06635">
    <property type="entry name" value="T3SS_SCTL"/>
    <property type="match status" value="1"/>
</dbReference>
<proteinExistence type="predicted"/>
<evidence type="ECO:0000256" key="2">
    <source>
        <dbReference type="ARBA" id="ARBA00022927"/>
    </source>
</evidence>
<organism evidence="3 4">
    <name type="scientific">Phyllobacterium brassicacearum</name>
    <dbReference type="NCBI Taxonomy" id="314235"/>
    <lineage>
        <taxon>Bacteria</taxon>
        <taxon>Pseudomonadati</taxon>
        <taxon>Pseudomonadota</taxon>
        <taxon>Alphaproteobacteria</taxon>
        <taxon>Hyphomicrobiales</taxon>
        <taxon>Phyllobacteriaceae</taxon>
        <taxon>Phyllobacterium</taxon>
    </lineage>
</organism>
<comment type="caution">
    <text evidence="3">The sequence shown here is derived from an EMBL/GenBank/DDBJ whole genome shotgun (WGS) entry which is preliminary data.</text>
</comment>
<keyword evidence="2" id="KW-0653">Protein transport</keyword>
<dbReference type="InterPro" id="IPR010586">
    <property type="entry name" value="T3SS_stator_protein"/>
</dbReference>
<dbReference type="PANTHER" id="PTHR34982">
    <property type="entry name" value="YOP PROTEINS TRANSLOCATION PROTEIN L"/>
    <property type="match status" value="1"/>
</dbReference>
<dbReference type="EMBL" id="PGGO01000002">
    <property type="protein sequence ID" value="PSH70197.1"/>
    <property type="molecule type" value="Genomic_DNA"/>
</dbReference>
<evidence type="ECO:0000313" key="4">
    <source>
        <dbReference type="Proteomes" id="UP000241444"/>
    </source>
</evidence>
<dbReference type="RefSeq" id="WP_106709612.1">
    <property type="nucleotide sequence ID" value="NZ_PGGO01000002.1"/>
</dbReference>
<dbReference type="GO" id="GO:0005829">
    <property type="term" value="C:cytosol"/>
    <property type="evidence" value="ECO:0007669"/>
    <property type="project" value="TreeGrafter"/>
</dbReference>
<sequence length="199" mass="21680">MTQLPATPGQKIIRQSEVQPWIDGYAFLAAARADAQHQIHKMGEVREASRKEGYEAGFAEGARDAALLLTATTARVNDYVAALDQQFVDLSLSIIARIFGRFDDADLVARLARHALQGFQRERDITLSVAPDIAEDVSQRISSEYADVSLNITVLGDPRLSGTKCVLSNSIAVVDASLETQLAAIREALVARPEHRTPP</sequence>
<dbReference type="OrthoDB" id="6859370at2"/>
<gene>
    <name evidence="3" type="ORF">CU102_03670</name>
</gene>
<evidence type="ECO:0000313" key="3">
    <source>
        <dbReference type="EMBL" id="PSH70197.1"/>
    </source>
</evidence>
<protein>
    <submittedName>
        <fullName evidence="3">HrpE/YscL family type III secretion apparatus protein</fullName>
    </submittedName>
</protein>